<evidence type="ECO:0000256" key="2">
    <source>
        <dbReference type="SAM" id="SignalP"/>
    </source>
</evidence>
<feature type="region of interest" description="Disordered" evidence="1">
    <location>
        <begin position="201"/>
        <end position="224"/>
    </location>
</feature>
<name>A0A845GMA2_9BURK</name>
<sequence length="246" mass="26529">MKAAATIAALAATALLKAWAWREPLAPDSPPAERKAAPLPAKSCAADPHAACAGAGEARRAARHWLDVPTGEGNAPPGLSLTDDQQLIPDFALHQLMDRFLLDRSGAGGMQALTEHLRRALPAAAANEAIQIAARYQAYLTAHDELLAAQHFTSASAASQDLNRISSWQQQRHQLRVRAFGERITLEWFGTEDAYLEQALEEQRQRSEGRPPAADAEPADQAAHDLHMRLALDQAITGYQAAAKAN</sequence>
<comment type="caution">
    <text evidence="3">The sequence shown here is derived from an EMBL/GenBank/DDBJ whole genome shotgun (WGS) entry which is preliminary data.</text>
</comment>
<dbReference type="Proteomes" id="UP000447355">
    <property type="component" value="Unassembled WGS sequence"/>
</dbReference>
<protein>
    <recommendedName>
        <fullName evidence="5">Lipase modulator</fullName>
    </recommendedName>
</protein>
<keyword evidence="2" id="KW-0732">Signal</keyword>
<dbReference type="AlphaFoldDB" id="A0A845GMA2"/>
<dbReference type="EMBL" id="WWCX01000015">
    <property type="protein sequence ID" value="MYM94580.1"/>
    <property type="molecule type" value="Genomic_DNA"/>
</dbReference>
<gene>
    <name evidence="3" type="ORF">GTP90_11985</name>
</gene>
<feature type="compositionally biased region" description="Low complexity" evidence="1">
    <location>
        <begin position="211"/>
        <end position="221"/>
    </location>
</feature>
<evidence type="ECO:0000256" key="1">
    <source>
        <dbReference type="SAM" id="MobiDB-lite"/>
    </source>
</evidence>
<dbReference type="RefSeq" id="WP_161083748.1">
    <property type="nucleotide sequence ID" value="NZ_WWCX01000015.1"/>
</dbReference>
<dbReference type="SUPFAM" id="SSF158855">
    <property type="entry name" value="Lipase chaperone-like"/>
    <property type="match status" value="1"/>
</dbReference>
<evidence type="ECO:0008006" key="5">
    <source>
        <dbReference type="Google" id="ProtNLM"/>
    </source>
</evidence>
<feature type="chain" id="PRO_5032383539" description="Lipase modulator" evidence="2">
    <location>
        <begin position="21"/>
        <end position="246"/>
    </location>
</feature>
<evidence type="ECO:0000313" key="3">
    <source>
        <dbReference type="EMBL" id="MYM94580.1"/>
    </source>
</evidence>
<evidence type="ECO:0000313" key="4">
    <source>
        <dbReference type="Proteomes" id="UP000447355"/>
    </source>
</evidence>
<proteinExistence type="predicted"/>
<organism evidence="3 4">
    <name type="scientific">Duganella vulcania</name>
    <dbReference type="NCBI Taxonomy" id="2692166"/>
    <lineage>
        <taxon>Bacteria</taxon>
        <taxon>Pseudomonadati</taxon>
        <taxon>Pseudomonadota</taxon>
        <taxon>Betaproteobacteria</taxon>
        <taxon>Burkholderiales</taxon>
        <taxon>Oxalobacteraceae</taxon>
        <taxon>Telluria group</taxon>
        <taxon>Duganella</taxon>
    </lineage>
</organism>
<accession>A0A845GMA2</accession>
<reference evidence="3" key="1">
    <citation type="submission" date="2019-12" db="EMBL/GenBank/DDBJ databases">
        <title>Novel species isolated from a subtropical stream in China.</title>
        <authorList>
            <person name="Lu H."/>
        </authorList>
    </citation>
    <scope>NUCLEOTIDE SEQUENCE [LARGE SCALE GENOMIC DNA]</scope>
    <source>
        <strain evidence="3">FT81W</strain>
    </source>
</reference>
<feature type="signal peptide" evidence="2">
    <location>
        <begin position="1"/>
        <end position="20"/>
    </location>
</feature>